<proteinExistence type="predicted"/>
<comment type="caution">
    <text evidence="2">The sequence shown here is derived from an EMBL/GenBank/DDBJ whole genome shotgun (WGS) entry which is preliminary data.</text>
</comment>
<dbReference type="PANTHER" id="PTHR28682">
    <property type="entry name" value="INHIBITORY SYNAPTIC FACTOR 2A-RELATED"/>
    <property type="match status" value="1"/>
</dbReference>
<organism evidence="2 3">
    <name type="scientific">Aldrovandia affinis</name>
    <dbReference type="NCBI Taxonomy" id="143900"/>
    <lineage>
        <taxon>Eukaryota</taxon>
        <taxon>Metazoa</taxon>
        <taxon>Chordata</taxon>
        <taxon>Craniata</taxon>
        <taxon>Vertebrata</taxon>
        <taxon>Euteleostomi</taxon>
        <taxon>Actinopterygii</taxon>
        <taxon>Neopterygii</taxon>
        <taxon>Teleostei</taxon>
        <taxon>Notacanthiformes</taxon>
        <taxon>Halosauridae</taxon>
        <taxon>Aldrovandia</taxon>
    </lineage>
</organism>
<dbReference type="Pfam" id="PF15265">
    <property type="entry name" value="FAM196"/>
    <property type="match status" value="1"/>
</dbReference>
<sequence length="420" mass="45801">MFGRQPDHLLSTVHCSLDRHQPVTMRSALLNRNSPRRRRRRHQQVRFDLEDEQGVTPEGRTRAERCRLGAGPGSPHPNRRSLVGKELTANGGSVGGGVVRGDMVAPTDPVGAALRRAPPHPLTPAPSRRALAPPQAPPTSITPPLLCPPCLSAAIQMYSLQKPLPLYVTRARSHSLEDIIGMEGATAQLCGHASNSRLPGEGLSLQDLALPPPPRIHPSSCPPIPKPRPAPTLHPTLRKTTDAPLTPDQAQTLKQVQNLLGGLVLGARGAGTDLASTRQLASTKEQLLGPLREARDLRTRLQSLEGLLETSHSTIRLLLDLIQDLERNEAGSEQRPRYTTAQSLEGRGTSTDCIIYSVENDFVLQEGKFTQSWMTADPQMSDQSPSQATSSPKLRRKEPCQAALPPHTGKKGRRKCFWFL</sequence>
<name>A0AAD7T3V4_9TELE</name>
<protein>
    <submittedName>
        <fullName evidence="2">Uncharacterized protein</fullName>
    </submittedName>
</protein>
<dbReference type="AlphaFoldDB" id="A0AAD7T3V4"/>
<dbReference type="EMBL" id="JAINUG010000014">
    <property type="protein sequence ID" value="KAJ8413959.1"/>
    <property type="molecule type" value="Genomic_DNA"/>
</dbReference>
<feature type="compositionally biased region" description="Polar residues" evidence="1">
    <location>
        <begin position="375"/>
        <end position="392"/>
    </location>
</feature>
<evidence type="ECO:0000256" key="1">
    <source>
        <dbReference type="SAM" id="MobiDB-lite"/>
    </source>
</evidence>
<feature type="region of interest" description="Disordered" evidence="1">
    <location>
        <begin position="111"/>
        <end position="138"/>
    </location>
</feature>
<dbReference type="Proteomes" id="UP001221898">
    <property type="component" value="Unassembled WGS sequence"/>
</dbReference>
<evidence type="ECO:0000313" key="3">
    <source>
        <dbReference type="Proteomes" id="UP001221898"/>
    </source>
</evidence>
<reference evidence="2" key="1">
    <citation type="journal article" date="2023" name="Science">
        <title>Genome structures resolve the early diversification of teleost fishes.</title>
        <authorList>
            <person name="Parey E."/>
            <person name="Louis A."/>
            <person name="Montfort J."/>
            <person name="Bouchez O."/>
            <person name="Roques C."/>
            <person name="Iampietro C."/>
            <person name="Lluch J."/>
            <person name="Castinel A."/>
            <person name="Donnadieu C."/>
            <person name="Desvignes T."/>
            <person name="Floi Bucao C."/>
            <person name="Jouanno E."/>
            <person name="Wen M."/>
            <person name="Mejri S."/>
            <person name="Dirks R."/>
            <person name="Jansen H."/>
            <person name="Henkel C."/>
            <person name="Chen W.J."/>
            <person name="Zahm M."/>
            <person name="Cabau C."/>
            <person name="Klopp C."/>
            <person name="Thompson A.W."/>
            <person name="Robinson-Rechavi M."/>
            <person name="Braasch I."/>
            <person name="Lecointre G."/>
            <person name="Bobe J."/>
            <person name="Postlethwait J.H."/>
            <person name="Berthelot C."/>
            <person name="Roest Crollius H."/>
            <person name="Guiguen Y."/>
        </authorList>
    </citation>
    <scope>NUCLEOTIDE SEQUENCE</scope>
    <source>
        <strain evidence="2">NC1722</strain>
    </source>
</reference>
<accession>A0AAD7T3V4</accession>
<feature type="compositionally biased region" description="Basic residues" evidence="1">
    <location>
        <begin position="34"/>
        <end position="44"/>
    </location>
</feature>
<feature type="region of interest" description="Disordered" evidence="1">
    <location>
        <begin position="32"/>
        <end position="81"/>
    </location>
</feature>
<gene>
    <name evidence="2" type="ORF">AAFF_G00065570</name>
</gene>
<keyword evidence="3" id="KW-1185">Reference proteome</keyword>
<evidence type="ECO:0000313" key="2">
    <source>
        <dbReference type="EMBL" id="KAJ8413959.1"/>
    </source>
</evidence>
<feature type="region of interest" description="Disordered" evidence="1">
    <location>
        <begin position="375"/>
        <end position="411"/>
    </location>
</feature>
<dbReference type="PANTHER" id="PTHR28682:SF6">
    <property type="entry name" value="MUCIN-5AC"/>
    <property type="match status" value="1"/>
</dbReference>
<dbReference type="InterPro" id="IPR029337">
    <property type="entry name" value="INSYN2"/>
</dbReference>